<evidence type="ECO:0000313" key="2">
    <source>
        <dbReference type="Proteomes" id="UP000030161"/>
    </source>
</evidence>
<reference evidence="1 2" key="1">
    <citation type="submission" date="2013-12" db="EMBL/GenBank/DDBJ databases">
        <title>The Genome Sequence of Candida albicans P78048.</title>
        <authorList>
            <consortium name="The Broad Institute Genome Sequencing Platform"/>
            <consortium name="The Broad Institute Genome Sequencing Center for Infectious Disease"/>
            <person name="Cuomo C."/>
            <person name="Bennett R."/>
            <person name="Hirakawa M."/>
            <person name="Noverr M."/>
            <person name="Mitchell A."/>
            <person name="Young S.K."/>
            <person name="Zeng Q."/>
            <person name="Gargeya S."/>
            <person name="Fitzgerald M."/>
            <person name="Abouelleil A."/>
            <person name="Alvarado L."/>
            <person name="Berlin A.M."/>
            <person name="Chapman S.B."/>
            <person name="Dewar J."/>
            <person name="Goldberg J."/>
            <person name="Griggs A."/>
            <person name="Gujja S."/>
            <person name="Hansen M."/>
            <person name="Howarth C."/>
            <person name="Imamovic A."/>
            <person name="Larimer J."/>
            <person name="McCowan C."/>
            <person name="Murphy C."/>
            <person name="Pearson M."/>
            <person name="Priest M."/>
            <person name="Roberts A."/>
            <person name="Saif S."/>
            <person name="Shea T."/>
            <person name="Sykes S."/>
            <person name="Wortman J."/>
            <person name="Nusbaum C."/>
            <person name="Birren B."/>
        </authorList>
    </citation>
    <scope>NUCLEOTIDE SEQUENCE [LARGE SCALE GENOMIC DNA]</scope>
    <source>
        <strain evidence="1 2">P78048</strain>
    </source>
</reference>
<gene>
    <name evidence="1" type="ORF">MG3_01764</name>
</gene>
<protein>
    <submittedName>
        <fullName evidence="1">Uncharacterized protein</fullName>
    </submittedName>
</protein>
<comment type="caution">
    <text evidence="1">The sequence shown here is derived from an EMBL/GenBank/DDBJ whole genome shotgun (WGS) entry which is preliminary data.</text>
</comment>
<dbReference type="EMBL" id="AJIX01000012">
    <property type="protein sequence ID" value="KGR14893.1"/>
    <property type="molecule type" value="Genomic_DNA"/>
</dbReference>
<dbReference type="AlphaFoldDB" id="A0AB34PX97"/>
<accession>A0AB34PX97</accession>
<proteinExistence type="predicted"/>
<dbReference type="Proteomes" id="UP000030161">
    <property type="component" value="Unassembled WGS sequence"/>
</dbReference>
<sequence>MRFKGSRNGLHLMLIGEHFARSINISYVEIYRTQGYLRLSFPLSWGNQLFLHRTFKYIFHYITYIRAKSSIQTSISNTLRSIMETNKNVGNSLCLLLQPKAEESKTKIPPKKTTEKKMN</sequence>
<name>A0AB34PX97_CANAX</name>
<evidence type="ECO:0000313" key="1">
    <source>
        <dbReference type="EMBL" id="KGR14893.1"/>
    </source>
</evidence>
<organism evidence="1 2">
    <name type="scientific">Candida albicans P78048</name>
    <dbReference type="NCBI Taxonomy" id="1094989"/>
    <lineage>
        <taxon>Eukaryota</taxon>
        <taxon>Fungi</taxon>
        <taxon>Dikarya</taxon>
        <taxon>Ascomycota</taxon>
        <taxon>Saccharomycotina</taxon>
        <taxon>Pichiomycetes</taxon>
        <taxon>Debaryomycetaceae</taxon>
        <taxon>Candida/Lodderomyces clade</taxon>
        <taxon>Candida</taxon>
    </lineage>
</organism>